<dbReference type="GO" id="GO:0003700">
    <property type="term" value="F:DNA-binding transcription factor activity"/>
    <property type="evidence" value="ECO:0007669"/>
    <property type="project" value="TreeGrafter"/>
</dbReference>
<dbReference type="PANTHER" id="PTHR30055:SF146">
    <property type="entry name" value="HTH-TYPE TRANSCRIPTIONAL DUAL REGULATOR CECR"/>
    <property type="match status" value="1"/>
</dbReference>
<dbReference type="PROSITE" id="PS50977">
    <property type="entry name" value="HTH_TETR_2"/>
    <property type="match status" value="1"/>
</dbReference>
<dbReference type="EMBL" id="MTHB01000110">
    <property type="protein sequence ID" value="OXC76918.1"/>
    <property type="molecule type" value="Genomic_DNA"/>
</dbReference>
<dbReference type="PANTHER" id="PTHR30055">
    <property type="entry name" value="HTH-TYPE TRANSCRIPTIONAL REGULATOR RUTR"/>
    <property type="match status" value="1"/>
</dbReference>
<accession>A0A226X216</accession>
<evidence type="ECO:0000259" key="3">
    <source>
        <dbReference type="PROSITE" id="PS50977"/>
    </source>
</evidence>
<sequence length="197" mass="22139">MLRAGRELIEASGNLDDLSITDIVERSGTSIGAFYRRFDSKDMFFDVVLERAMTGGRDRVRDMLASESEWRSGDARVIADAIVEMYVQSFRRNRGLFHASLLRVSRPRATWDIVKEANRDVLALIVPPLVAAIVKERNAQKADAESIEFEVQAALQLILGMLVNIVLNDPGPLSLASRRLAPWLKTQFRRCLILAIP</sequence>
<dbReference type="InterPro" id="IPR001647">
    <property type="entry name" value="HTH_TetR"/>
</dbReference>
<reference evidence="5" key="1">
    <citation type="submission" date="2017-01" db="EMBL/GenBank/DDBJ databases">
        <title>Genome Analysis of Deinococcus marmoris KOPRI26562.</title>
        <authorList>
            <person name="Kim J.H."/>
            <person name="Oh H.-M."/>
        </authorList>
    </citation>
    <scope>NUCLEOTIDE SEQUENCE [LARGE SCALE GENOMIC DNA]</scope>
    <source>
        <strain evidence="5">PAMC 26633</strain>
    </source>
</reference>
<dbReference type="Gene3D" id="1.10.357.10">
    <property type="entry name" value="Tetracycline Repressor, domain 2"/>
    <property type="match status" value="1"/>
</dbReference>
<dbReference type="SUPFAM" id="SSF46689">
    <property type="entry name" value="Homeodomain-like"/>
    <property type="match status" value="1"/>
</dbReference>
<keyword evidence="1 2" id="KW-0238">DNA-binding</keyword>
<dbReference type="InterPro" id="IPR050109">
    <property type="entry name" value="HTH-type_TetR-like_transc_reg"/>
</dbReference>
<evidence type="ECO:0000256" key="1">
    <source>
        <dbReference type="ARBA" id="ARBA00023125"/>
    </source>
</evidence>
<proteinExistence type="predicted"/>
<dbReference type="eggNOG" id="COG1309">
    <property type="taxonomic scope" value="Bacteria"/>
</dbReference>
<gene>
    <name evidence="4" type="ORF">BSU04_18075</name>
</gene>
<feature type="DNA-binding region" description="H-T-H motif" evidence="2">
    <location>
        <begin position="19"/>
        <end position="38"/>
    </location>
</feature>
<evidence type="ECO:0000256" key="2">
    <source>
        <dbReference type="PROSITE-ProRule" id="PRU00335"/>
    </source>
</evidence>
<dbReference type="AlphaFoldDB" id="A0A226X216"/>
<dbReference type="GO" id="GO:0000976">
    <property type="term" value="F:transcription cis-regulatory region binding"/>
    <property type="evidence" value="ECO:0007669"/>
    <property type="project" value="TreeGrafter"/>
</dbReference>
<evidence type="ECO:0000313" key="4">
    <source>
        <dbReference type="EMBL" id="OXC76918.1"/>
    </source>
</evidence>
<dbReference type="InterPro" id="IPR009057">
    <property type="entry name" value="Homeodomain-like_sf"/>
</dbReference>
<name>A0A226X216_CABSO</name>
<dbReference type="Pfam" id="PF00440">
    <property type="entry name" value="TetR_N"/>
    <property type="match status" value="1"/>
</dbReference>
<evidence type="ECO:0000313" key="5">
    <source>
        <dbReference type="Proteomes" id="UP000214720"/>
    </source>
</evidence>
<comment type="caution">
    <text evidence="4">The sequence shown here is derived from an EMBL/GenBank/DDBJ whole genome shotgun (WGS) entry which is preliminary data.</text>
</comment>
<dbReference type="Proteomes" id="UP000214720">
    <property type="component" value="Unassembled WGS sequence"/>
</dbReference>
<feature type="domain" description="HTH tetR-type" evidence="3">
    <location>
        <begin position="1"/>
        <end position="56"/>
    </location>
</feature>
<organism evidence="4 5">
    <name type="scientific">Caballeronia sordidicola</name>
    <name type="common">Burkholderia sordidicola</name>
    <dbReference type="NCBI Taxonomy" id="196367"/>
    <lineage>
        <taxon>Bacteria</taxon>
        <taxon>Pseudomonadati</taxon>
        <taxon>Pseudomonadota</taxon>
        <taxon>Betaproteobacteria</taxon>
        <taxon>Burkholderiales</taxon>
        <taxon>Burkholderiaceae</taxon>
        <taxon>Caballeronia</taxon>
    </lineage>
</organism>
<protein>
    <submittedName>
        <fullName evidence="4">Transcriptional regulator, TetR family</fullName>
    </submittedName>
</protein>